<dbReference type="Pfam" id="PF08487">
    <property type="entry name" value="VIT"/>
    <property type="match status" value="1"/>
</dbReference>
<dbReference type="GeneID" id="102387098"/>
<dbReference type="InterPro" id="IPR013694">
    <property type="entry name" value="VIT"/>
</dbReference>
<evidence type="ECO:0000256" key="10">
    <source>
        <dbReference type="ARBA" id="ARBA00039924"/>
    </source>
</evidence>
<comment type="similarity">
    <text evidence="2">Belongs to the ITIH family.</text>
</comment>
<dbReference type="FunFam" id="3.40.50.410:FF:000013">
    <property type="entry name" value="inter-alpha-trypsin inhibitor heavy chain H2"/>
    <property type="match status" value="1"/>
</dbReference>
<reference evidence="15" key="1">
    <citation type="submission" date="2025-08" db="UniProtKB">
        <authorList>
            <consortium name="RefSeq"/>
        </authorList>
    </citation>
    <scope>IDENTIFICATION</scope>
</reference>
<name>A0A1U8D7U4_ALLSI</name>
<protein>
    <recommendedName>
        <fullName evidence="10">Inter-alpha-trypsin inhibitor heavy chain H3</fullName>
    </recommendedName>
</protein>
<dbReference type="KEGG" id="asn:102387098"/>
<evidence type="ECO:0000256" key="4">
    <source>
        <dbReference type="ARBA" id="ARBA00022690"/>
    </source>
</evidence>
<dbReference type="Proteomes" id="UP000189705">
    <property type="component" value="Unplaced"/>
</dbReference>
<proteinExistence type="inferred from homology"/>
<dbReference type="SMART" id="SM00327">
    <property type="entry name" value="VWA"/>
    <property type="match status" value="1"/>
</dbReference>
<dbReference type="Pfam" id="PF00092">
    <property type="entry name" value="VWA"/>
    <property type="match status" value="1"/>
</dbReference>
<keyword evidence="5 11" id="KW-0732">Signal</keyword>
<dbReference type="STRING" id="38654.A0A1U8D7U4"/>
<evidence type="ECO:0000256" key="8">
    <source>
        <dbReference type="ARBA" id="ARBA00023180"/>
    </source>
</evidence>
<dbReference type="InterPro" id="IPR002035">
    <property type="entry name" value="VWF_A"/>
</dbReference>
<dbReference type="GO" id="GO:0030212">
    <property type="term" value="P:hyaluronan metabolic process"/>
    <property type="evidence" value="ECO:0007669"/>
    <property type="project" value="InterPro"/>
</dbReference>
<evidence type="ECO:0000313" key="15">
    <source>
        <dbReference type="RefSeq" id="XP_014376426.1"/>
    </source>
</evidence>
<feature type="signal peptide" evidence="11">
    <location>
        <begin position="1"/>
        <end position="20"/>
    </location>
</feature>
<dbReference type="GO" id="GO:0005576">
    <property type="term" value="C:extracellular region"/>
    <property type="evidence" value="ECO:0007669"/>
    <property type="project" value="UniProtKB-SubCell"/>
</dbReference>
<evidence type="ECO:0000256" key="2">
    <source>
        <dbReference type="ARBA" id="ARBA00010158"/>
    </source>
</evidence>
<gene>
    <name evidence="15" type="primary">LOC102387098</name>
</gene>
<dbReference type="InParanoid" id="A0A1U8D7U4"/>
<evidence type="ECO:0000259" key="13">
    <source>
        <dbReference type="PROSITE" id="PS51468"/>
    </source>
</evidence>
<accession>A0A1U8D7U4</accession>
<dbReference type="InterPro" id="IPR036465">
    <property type="entry name" value="vWFA_dom_sf"/>
</dbReference>
<feature type="chain" id="PRO_5010572570" description="Inter-alpha-trypsin inhibitor heavy chain H3" evidence="11">
    <location>
        <begin position="21"/>
        <end position="894"/>
    </location>
</feature>
<evidence type="ECO:0000256" key="5">
    <source>
        <dbReference type="ARBA" id="ARBA00022729"/>
    </source>
</evidence>
<dbReference type="OrthoDB" id="299997at2759"/>
<dbReference type="PANTHER" id="PTHR10338:SF115">
    <property type="entry name" value="INTER-ALPHA-TRYPSIN INHIBITOR HEAVY CHAIN H3"/>
    <property type="match status" value="1"/>
</dbReference>
<dbReference type="Pfam" id="PF06668">
    <property type="entry name" value="ITI_HC_C"/>
    <property type="match status" value="1"/>
</dbReference>
<dbReference type="RefSeq" id="XP_014376426.1">
    <property type="nucleotide sequence ID" value="XM_014520940.2"/>
</dbReference>
<keyword evidence="3" id="KW-0964">Secreted</keyword>
<evidence type="ECO:0000259" key="12">
    <source>
        <dbReference type="PROSITE" id="PS50234"/>
    </source>
</evidence>
<evidence type="ECO:0000256" key="9">
    <source>
        <dbReference type="ARBA" id="ARBA00037051"/>
    </source>
</evidence>
<comment type="subcellular location">
    <subcellularLocation>
        <location evidence="1">Secreted</location>
    </subcellularLocation>
</comment>
<dbReference type="PANTHER" id="PTHR10338">
    <property type="entry name" value="INTER-ALPHA-TRYPSIN INHIBITOR HEAVY CHAIN FAMILY MEMBER"/>
    <property type="match status" value="1"/>
</dbReference>
<evidence type="ECO:0000256" key="1">
    <source>
        <dbReference type="ARBA" id="ARBA00004613"/>
    </source>
</evidence>
<evidence type="ECO:0000256" key="11">
    <source>
        <dbReference type="SAM" id="SignalP"/>
    </source>
</evidence>
<dbReference type="InterPro" id="IPR050934">
    <property type="entry name" value="ITIH"/>
</dbReference>
<feature type="domain" description="VWFA" evidence="12">
    <location>
        <begin position="283"/>
        <end position="466"/>
    </location>
</feature>
<dbReference type="eggNOG" id="ENOG502QPS2">
    <property type="taxonomic scope" value="Eukaryota"/>
</dbReference>
<evidence type="ECO:0000256" key="6">
    <source>
        <dbReference type="ARBA" id="ARBA00022900"/>
    </source>
</evidence>
<dbReference type="GO" id="GO:0004867">
    <property type="term" value="F:serine-type endopeptidase inhibitor activity"/>
    <property type="evidence" value="ECO:0007669"/>
    <property type="project" value="UniProtKB-KW"/>
</dbReference>
<dbReference type="SMART" id="SM00609">
    <property type="entry name" value="VIT"/>
    <property type="match status" value="1"/>
</dbReference>
<evidence type="ECO:0000256" key="7">
    <source>
        <dbReference type="ARBA" id="ARBA00022974"/>
    </source>
</evidence>
<dbReference type="AlphaFoldDB" id="A0A1U8D7U4"/>
<sequence length="894" mass="100135">MANHFLFCIVFILIPALGTSDSILSQFRNIKKRNADDVIINGIEIYSIKIDCKVTSRFAHNVITSRAVNRANMSKEVIFDVDLPKTAFITSFTMTIDGVTYPGNIKEKEAAKKQYEKAVSKGQTAGLVKASGRKTEKFTVSVNIAAASKVTFELTYEELLKRQFGKYEMFIKVKPKQLVKNFEVQVNIFEPQGIRELEAEGTFITNDLSDVIKKSFSGKKGQVSFKPTLNQQRTCANCSTSLLDGDFTIKYDVERGSPNDLQIVNGYFVHFFAPTNLQNLPKNVIFVIDISGSMSGREIQQTREALLKILDDIKGDDYFNFILFGSAIYTWKDMLVKATAENLEEARKFVRAIDTEGATNLHGGLMRGIEMLNTAYEKNIVPQRSTSIIIMLTDGQPNVGISDPPQIQESVKKAIKEKYPLYNLGFGYGVDYNFLEKLALENKGLARRIYPDSDSAIQLQGFYDEVSNPMLSDVELNYPENSVSDLTNNNFKHLYDGSEIVVAGRIVDNDLNSLTADVKAQGADNDVTFIAQGDVKETTEALQEQEYIFGDYTERLWAYLTIQQLLEKRIAATGEEKENLTAKALELSLKYKFVTPLTSMIVTKPEDYDNQAGLADKPIEAEARSAPVTHQFSSVSSLYRQNAPPTWYTSVDGDPHFIISVPQKEDALCFNINENPGAVLNLIKDPVTGITVNGQLIGDKRTSNEAKIQNTYFGKLGIANKHLDLKLAVTPEKITLQNGNEKSVFTWLDTVNLQQEGLTLIINKEKNLVLFMDGGASFVVVLHQVWKKHPLHQDFLGLYVMDSHKLSEQTHGLLGQFFHPIDFNIVEIHPGSDPKKPDATMIVKNNELTVTRGWQKDYRKDTKHGLDIPCWFVHNSGAGLIDGVHTDYIVSSIF</sequence>
<dbReference type="InterPro" id="IPR010600">
    <property type="entry name" value="ITI_HC_C"/>
</dbReference>
<feature type="domain" description="VIT" evidence="13">
    <location>
        <begin position="29"/>
        <end position="158"/>
    </location>
</feature>
<keyword evidence="8" id="KW-0325">Glycoprotein</keyword>
<keyword evidence="7" id="KW-0654">Proteoglycan</keyword>
<comment type="function">
    <text evidence="9">May act as a carrier of hyaluronan in serum or as a binding protein between hyaluronan and other matrix protein, including those on cell surfaces in tissues to regulate the localization, synthesis and degradation of hyaluronan which are essential to cells undergoing biological processes.</text>
</comment>
<dbReference type="PROSITE" id="PS51468">
    <property type="entry name" value="VIT"/>
    <property type="match status" value="1"/>
</dbReference>
<dbReference type="SUPFAM" id="SSF53300">
    <property type="entry name" value="vWA-like"/>
    <property type="match status" value="1"/>
</dbReference>
<dbReference type="Gene3D" id="3.40.50.410">
    <property type="entry name" value="von Willebrand factor, type A domain"/>
    <property type="match status" value="1"/>
</dbReference>
<keyword evidence="6" id="KW-0722">Serine protease inhibitor</keyword>
<evidence type="ECO:0000313" key="14">
    <source>
        <dbReference type="Proteomes" id="UP000189705"/>
    </source>
</evidence>
<keyword evidence="14" id="KW-1185">Reference proteome</keyword>
<organism evidence="14 15">
    <name type="scientific">Alligator sinensis</name>
    <name type="common">Chinese alligator</name>
    <dbReference type="NCBI Taxonomy" id="38654"/>
    <lineage>
        <taxon>Eukaryota</taxon>
        <taxon>Metazoa</taxon>
        <taxon>Chordata</taxon>
        <taxon>Craniata</taxon>
        <taxon>Vertebrata</taxon>
        <taxon>Euteleostomi</taxon>
        <taxon>Archelosauria</taxon>
        <taxon>Archosauria</taxon>
        <taxon>Crocodylia</taxon>
        <taxon>Alligatoridae</taxon>
        <taxon>Alligatorinae</taxon>
        <taxon>Alligator</taxon>
    </lineage>
</organism>
<evidence type="ECO:0000256" key="3">
    <source>
        <dbReference type="ARBA" id="ARBA00022525"/>
    </source>
</evidence>
<dbReference type="PROSITE" id="PS50234">
    <property type="entry name" value="VWFA"/>
    <property type="match status" value="1"/>
</dbReference>
<keyword evidence="4" id="KW-0646">Protease inhibitor</keyword>